<feature type="transmembrane region" description="Helical" evidence="1">
    <location>
        <begin position="92"/>
        <end position="111"/>
    </location>
</feature>
<organism evidence="2 3">
    <name type="scientific">Knoellia locipacati</name>
    <dbReference type="NCBI Taxonomy" id="882824"/>
    <lineage>
        <taxon>Bacteria</taxon>
        <taxon>Bacillati</taxon>
        <taxon>Actinomycetota</taxon>
        <taxon>Actinomycetes</taxon>
        <taxon>Micrococcales</taxon>
        <taxon>Intrasporangiaceae</taxon>
        <taxon>Knoellia</taxon>
    </lineage>
</organism>
<dbReference type="Proteomes" id="UP000321793">
    <property type="component" value="Unassembled WGS sequence"/>
</dbReference>
<accession>A0A512SW69</accession>
<dbReference type="OrthoDB" id="4843609at2"/>
<feature type="transmembrane region" description="Helical" evidence="1">
    <location>
        <begin position="12"/>
        <end position="36"/>
    </location>
</feature>
<gene>
    <name evidence="2" type="ORF">KLO01_02450</name>
</gene>
<keyword evidence="1" id="KW-1133">Transmembrane helix</keyword>
<evidence type="ECO:0000313" key="2">
    <source>
        <dbReference type="EMBL" id="GEQ12198.1"/>
    </source>
</evidence>
<reference evidence="2 3" key="1">
    <citation type="submission" date="2019-07" db="EMBL/GenBank/DDBJ databases">
        <title>Whole genome shotgun sequence of Knoellia locipacati NBRC 109775.</title>
        <authorList>
            <person name="Hosoyama A."/>
            <person name="Uohara A."/>
            <person name="Ohji S."/>
            <person name="Ichikawa N."/>
        </authorList>
    </citation>
    <scope>NUCLEOTIDE SEQUENCE [LARGE SCALE GENOMIC DNA]</scope>
    <source>
        <strain evidence="2 3">NBRC 109775</strain>
    </source>
</reference>
<protein>
    <submittedName>
        <fullName evidence="2">Uncharacterized protein</fullName>
    </submittedName>
</protein>
<evidence type="ECO:0000313" key="3">
    <source>
        <dbReference type="Proteomes" id="UP000321793"/>
    </source>
</evidence>
<comment type="caution">
    <text evidence="2">The sequence shown here is derived from an EMBL/GenBank/DDBJ whole genome shotgun (WGS) entry which is preliminary data.</text>
</comment>
<keyword evidence="1" id="KW-0472">Membrane</keyword>
<keyword evidence="3" id="KW-1185">Reference proteome</keyword>
<evidence type="ECO:0000256" key="1">
    <source>
        <dbReference type="SAM" id="Phobius"/>
    </source>
</evidence>
<keyword evidence="1" id="KW-0812">Transmembrane</keyword>
<name>A0A512SW69_9MICO</name>
<dbReference type="RefSeq" id="WP_147061724.1">
    <property type="nucleotide sequence ID" value="NZ_BAABDN010000001.1"/>
</dbReference>
<dbReference type="EMBL" id="BKBA01000002">
    <property type="protein sequence ID" value="GEQ12198.1"/>
    <property type="molecule type" value="Genomic_DNA"/>
</dbReference>
<proteinExistence type="predicted"/>
<sequence>MPADTDTELFLWGARAFAVIALLGVVAILAAVWWLIVRPVITEALRANEAGSWWLPFLPGPDGGYGPLADNHWWSAMRASAPGSGAALALRWGFWGFVAVALTAGMVRALVQLAQLGLKLWD</sequence>
<dbReference type="AlphaFoldDB" id="A0A512SW69"/>